<accession>B9T2K6</accession>
<proteinExistence type="predicted"/>
<gene>
    <name evidence="1" type="ORF">RCOM_0280480</name>
</gene>
<dbReference type="Proteomes" id="UP000008311">
    <property type="component" value="Unassembled WGS sequence"/>
</dbReference>
<evidence type="ECO:0000313" key="1">
    <source>
        <dbReference type="EMBL" id="EEF29899.1"/>
    </source>
</evidence>
<reference evidence="2" key="1">
    <citation type="journal article" date="2010" name="Nat. Biotechnol.">
        <title>Draft genome sequence of the oilseed species Ricinus communis.</title>
        <authorList>
            <person name="Chan A.P."/>
            <person name="Crabtree J."/>
            <person name="Zhao Q."/>
            <person name="Lorenzi H."/>
            <person name="Orvis J."/>
            <person name="Puiu D."/>
            <person name="Melake-Berhan A."/>
            <person name="Jones K.M."/>
            <person name="Redman J."/>
            <person name="Chen G."/>
            <person name="Cahoon E.B."/>
            <person name="Gedil M."/>
            <person name="Stanke M."/>
            <person name="Haas B.J."/>
            <person name="Wortman J.R."/>
            <person name="Fraser-Liggett C.M."/>
            <person name="Ravel J."/>
            <person name="Rabinowicz P.D."/>
        </authorList>
    </citation>
    <scope>NUCLEOTIDE SEQUENCE [LARGE SCALE GENOMIC DNA]</scope>
    <source>
        <strain evidence="2">cv. Hale</strain>
    </source>
</reference>
<dbReference type="InParanoid" id="B9T2K6"/>
<name>B9T2K6_RICCO</name>
<organism evidence="1 2">
    <name type="scientific">Ricinus communis</name>
    <name type="common">Castor bean</name>
    <dbReference type="NCBI Taxonomy" id="3988"/>
    <lineage>
        <taxon>Eukaryota</taxon>
        <taxon>Viridiplantae</taxon>
        <taxon>Streptophyta</taxon>
        <taxon>Embryophyta</taxon>
        <taxon>Tracheophyta</taxon>
        <taxon>Spermatophyta</taxon>
        <taxon>Magnoliopsida</taxon>
        <taxon>eudicotyledons</taxon>
        <taxon>Gunneridae</taxon>
        <taxon>Pentapetalae</taxon>
        <taxon>rosids</taxon>
        <taxon>fabids</taxon>
        <taxon>Malpighiales</taxon>
        <taxon>Euphorbiaceae</taxon>
        <taxon>Acalyphoideae</taxon>
        <taxon>Acalypheae</taxon>
        <taxon>Ricinus</taxon>
    </lineage>
</organism>
<evidence type="ECO:0000313" key="2">
    <source>
        <dbReference type="Proteomes" id="UP000008311"/>
    </source>
</evidence>
<dbReference type="AlphaFoldDB" id="B9T2K6"/>
<protein>
    <submittedName>
        <fullName evidence="1">Uncharacterized protein</fullName>
    </submittedName>
</protein>
<sequence length="84" mass="9485">MKYLQKLLKVGKHVQLQTSLLIASIRLYQHQFGISFKGAAIANHDLLAQLTASLSAKDSFREGLQQQRVIIMAHYPHMTSQLPL</sequence>
<dbReference type="EMBL" id="EQ974385">
    <property type="protein sequence ID" value="EEF29899.1"/>
    <property type="molecule type" value="Genomic_DNA"/>
</dbReference>
<keyword evidence="2" id="KW-1185">Reference proteome</keyword>